<reference evidence="2 3" key="1">
    <citation type="submission" date="2018-02" db="EMBL/GenBank/DDBJ databases">
        <title>The genomes of Aspergillus section Nigri reveals drivers in fungal speciation.</title>
        <authorList>
            <consortium name="DOE Joint Genome Institute"/>
            <person name="Vesth T.C."/>
            <person name="Nybo J."/>
            <person name="Theobald S."/>
            <person name="Brandl J."/>
            <person name="Frisvad J.C."/>
            <person name="Nielsen K.F."/>
            <person name="Lyhne E.K."/>
            <person name="Kogle M.E."/>
            <person name="Kuo A."/>
            <person name="Riley R."/>
            <person name="Clum A."/>
            <person name="Nolan M."/>
            <person name="Lipzen A."/>
            <person name="Salamov A."/>
            <person name="Henrissat B."/>
            <person name="Wiebenga A."/>
            <person name="De vries R.P."/>
            <person name="Grigoriev I.V."/>
            <person name="Mortensen U.H."/>
            <person name="Andersen M.R."/>
            <person name="Baker S.E."/>
        </authorList>
    </citation>
    <scope>NUCLEOTIDE SEQUENCE [LARGE SCALE GENOMIC DNA]</scope>
    <source>
        <strain evidence="2 3">CBS 114.51</strain>
    </source>
</reference>
<keyword evidence="1" id="KW-0812">Transmembrane</keyword>
<evidence type="ECO:0000256" key="1">
    <source>
        <dbReference type="SAM" id="Phobius"/>
    </source>
</evidence>
<dbReference type="EMBL" id="KZ824787">
    <property type="protein sequence ID" value="RAH82784.1"/>
    <property type="molecule type" value="Genomic_DNA"/>
</dbReference>
<proteinExistence type="predicted"/>
<gene>
    <name evidence="2" type="ORF">BO86DRAFT_378594</name>
</gene>
<evidence type="ECO:0000313" key="3">
    <source>
        <dbReference type="Proteomes" id="UP000249497"/>
    </source>
</evidence>
<feature type="transmembrane region" description="Helical" evidence="1">
    <location>
        <begin position="153"/>
        <end position="178"/>
    </location>
</feature>
<dbReference type="GeneID" id="37174325"/>
<name>A0A8T8X4A4_ASPJA</name>
<keyword evidence="1" id="KW-0472">Membrane</keyword>
<dbReference type="AlphaFoldDB" id="A0A8T8X4A4"/>
<dbReference type="Proteomes" id="UP000249497">
    <property type="component" value="Unassembled WGS sequence"/>
</dbReference>
<organism evidence="2 3">
    <name type="scientific">Aspergillus japonicus CBS 114.51</name>
    <dbReference type="NCBI Taxonomy" id="1448312"/>
    <lineage>
        <taxon>Eukaryota</taxon>
        <taxon>Fungi</taxon>
        <taxon>Dikarya</taxon>
        <taxon>Ascomycota</taxon>
        <taxon>Pezizomycotina</taxon>
        <taxon>Eurotiomycetes</taxon>
        <taxon>Eurotiomycetidae</taxon>
        <taxon>Eurotiales</taxon>
        <taxon>Aspergillaceae</taxon>
        <taxon>Aspergillus</taxon>
        <taxon>Aspergillus subgen. Circumdati</taxon>
    </lineage>
</organism>
<accession>A0A8T8X4A4</accession>
<protein>
    <submittedName>
        <fullName evidence="2">Uncharacterized protein</fullName>
    </submittedName>
</protein>
<keyword evidence="1" id="KW-1133">Transmembrane helix</keyword>
<evidence type="ECO:0000313" key="2">
    <source>
        <dbReference type="EMBL" id="RAH82784.1"/>
    </source>
</evidence>
<sequence length="216" mass="24567">MDTGYNVGIPREEQGHKTSFSIETQQIQTFRVIIIQHHNLTQPQINPKQQPTWKQEKQDRTLSSSIHPCPVHVQSSPVQYTPLFPIQPNSTPPPSMQKHSPKENPFMYTGCMVEEARGRRPQHRPTVEPRNRTVNHRTSILRSRKRMRMQDRCLLTVTVTVTVTVLVLACMHCTALHVCMHMYMCVCVSGKRLLGTDFTSIADNPGAGSCRVKSRG</sequence>
<dbReference type="RefSeq" id="XP_025528678.1">
    <property type="nucleotide sequence ID" value="XM_025670633.1"/>
</dbReference>
<keyword evidence="3" id="KW-1185">Reference proteome</keyword>